<evidence type="ECO:0000313" key="3">
    <source>
        <dbReference type="Proteomes" id="UP000001744"/>
    </source>
</evidence>
<evidence type="ECO:0000256" key="1">
    <source>
        <dbReference type="SAM" id="MobiDB-lite"/>
    </source>
</evidence>
<reference evidence="2 3" key="1">
    <citation type="journal article" date="2011" name="Science">
        <title>Comparative functional genomics of the fission yeasts.</title>
        <authorList>
            <person name="Rhind N."/>
            <person name="Chen Z."/>
            <person name="Yassour M."/>
            <person name="Thompson D.A."/>
            <person name="Haas B.J."/>
            <person name="Habib N."/>
            <person name="Wapinski I."/>
            <person name="Roy S."/>
            <person name="Lin M.F."/>
            <person name="Heiman D.I."/>
            <person name="Young S.K."/>
            <person name="Furuya K."/>
            <person name="Guo Y."/>
            <person name="Pidoux A."/>
            <person name="Chen H.M."/>
            <person name="Robbertse B."/>
            <person name="Goldberg J.M."/>
            <person name="Aoki K."/>
            <person name="Bayne E.H."/>
            <person name="Berlin A.M."/>
            <person name="Desjardins C.A."/>
            <person name="Dobbs E."/>
            <person name="Dukaj L."/>
            <person name="Fan L."/>
            <person name="FitzGerald M.G."/>
            <person name="French C."/>
            <person name="Gujja S."/>
            <person name="Hansen K."/>
            <person name="Keifenheim D."/>
            <person name="Levin J.Z."/>
            <person name="Mosher R.A."/>
            <person name="Mueller C.A."/>
            <person name="Pfiffner J."/>
            <person name="Priest M."/>
            <person name="Russ C."/>
            <person name="Smialowska A."/>
            <person name="Swoboda P."/>
            <person name="Sykes S.M."/>
            <person name="Vaughn M."/>
            <person name="Vengrova S."/>
            <person name="Yoder R."/>
            <person name="Zeng Q."/>
            <person name="Allshire R."/>
            <person name="Baulcombe D."/>
            <person name="Birren B.W."/>
            <person name="Brown W."/>
            <person name="Ekwall K."/>
            <person name="Kellis M."/>
            <person name="Leatherwood J."/>
            <person name="Levin H."/>
            <person name="Margalit H."/>
            <person name="Martienssen R."/>
            <person name="Nieduszynski C.A."/>
            <person name="Spatafora J.W."/>
            <person name="Friedman N."/>
            <person name="Dalgaard J.Z."/>
            <person name="Baumann P."/>
            <person name="Niki H."/>
            <person name="Regev A."/>
            <person name="Nusbaum C."/>
        </authorList>
    </citation>
    <scope>NUCLEOTIDE SEQUENCE [LARGE SCALE GENOMIC DNA]</scope>
    <source>
        <strain evidence="3">yFS275 / FY16936</strain>
    </source>
</reference>
<dbReference type="OrthoDB" id="5363780at2759"/>
<gene>
    <name evidence="2" type="ORF">SJAG_00556</name>
</gene>
<organism evidence="2 3">
    <name type="scientific">Schizosaccharomyces japonicus (strain yFS275 / FY16936)</name>
    <name type="common">Fission yeast</name>
    <dbReference type="NCBI Taxonomy" id="402676"/>
    <lineage>
        <taxon>Eukaryota</taxon>
        <taxon>Fungi</taxon>
        <taxon>Dikarya</taxon>
        <taxon>Ascomycota</taxon>
        <taxon>Taphrinomycotina</taxon>
        <taxon>Schizosaccharomycetes</taxon>
        <taxon>Schizosaccharomycetales</taxon>
        <taxon>Schizosaccharomycetaceae</taxon>
        <taxon>Schizosaccharomyces</taxon>
    </lineage>
</organism>
<feature type="region of interest" description="Disordered" evidence="1">
    <location>
        <begin position="30"/>
        <end position="79"/>
    </location>
</feature>
<evidence type="ECO:0000313" key="2">
    <source>
        <dbReference type="EMBL" id="EEB05542.1"/>
    </source>
</evidence>
<dbReference type="GeneID" id="7051254"/>
<accession>B6JVZ1</accession>
<dbReference type="Proteomes" id="UP000001744">
    <property type="component" value="Unassembled WGS sequence"/>
</dbReference>
<sequence length="79" mass="8767">MPKTPCLPKEPETTTVCCFPISWRRLFSREPQSTIPIVRIQEATPRNSSSSSNPPHTPGGNVQQPLERHGKASVNMNRG</sequence>
<name>B6JVZ1_SCHJY</name>
<dbReference type="VEuPathDB" id="FungiDB:SJAG_00556"/>
<dbReference type="JaponicusDB" id="SJAG_00556"/>
<dbReference type="AlphaFoldDB" id="B6JVZ1"/>
<protein>
    <submittedName>
        <fullName evidence="2">Uncharacterized protein</fullName>
    </submittedName>
</protein>
<dbReference type="EMBL" id="KE651166">
    <property type="protein sequence ID" value="EEB05542.1"/>
    <property type="molecule type" value="Genomic_DNA"/>
</dbReference>
<proteinExistence type="predicted"/>
<dbReference type="RefSeq" id="XP_002171835.1">
    <property type="nucleotide sequence ID" value="XM_002171799.2"/>
</dbReference>
<keyword evidence="3" id="KW-1185">Reference proteome</keyword>
<dbReference type="HOGENOM" id="CLU_2607369_0_0_1"/>